<dbReference type="OrthoDB" id="6159238at2759"/>
<organism evidence="1 2">
    <name type="scientific">Mytilus coruscus</name>
    <name type="common">Sea mussel</name>
    <dbReference type="NCBI Taxonomy" id="42192"/>
    <lineage>
        <taxon>Eukaryota</taxon>
        <taxon>Metazoa</taxon>
        <taxon>Spiralia</taxon>
        <taxon>Lophotrochozoa</taxon>
        <taxon>Mollusca</taxon>
        <taxon>Bivalvia</taxon>
        <taxon>Autobranchia</taxon>
        <taxon>Pteriomorphia</taxon>
        <taxon>Mytilida</taxon>
        <taxon>Mytiloidea</taxon>
        <taxon>Mytilidae</taxon>
        <taxon>Mytilinae</taxon>
        <taxon>Mytilus</taxon>
    </lineage>
</organism>
<dbReference type="PANTHER" id="PTHR33480:SF1">
    <property type="entry name" value="TYR RECOMBINASE DOMAIN-CONTAINING PROTEIN"/>
    <property type="match status" value="1"/>
</dbReference>
<keyword evidence="2" id="KW-1185">Reference proteome</keyword>
<proteinExistence type="predicted"/>
<dbReference type="Proteomes" id="UP000507470">
    <property type="component" value="Unassembled WGS sequence"/>
</dbReference>
<evidence type="ECO:0000313" key="1">
    <source>
        <dbReference type="EMBL" id="CAC5394969.1"/>
    </source>
</evidence>
<gene>
    <name evidence="1" type="ORF">MCOR_29685</name>
</gene>
<sequence>MSIFPWRPDHSNALDFLGMAVHNLNQAQECSGLGGGSIFVPNKDKDISTTELNDWAVKVTRMTTKVMESKPFSYDVEVEKAFLHLLFTSVAEAQASPSKRRLSLSGRFEGEDAELAEFLQPSYFKTVVQATKDVEGYDEITHLLKTPSLALKIGTSLRNCDTIRKRNGLEELDENLVKESSYFDQLCEKTGQRRFQLVLFGH</sequence>
<evidence type="ECO:0000313" key="2">
    <source>
        <dbReference type="Proteomes" id="UP000507470"/>
    </source>
</evidence>
<dbReference type="EMBL" id="CACVKT020005426">
    <property type="protein sequence ID" value="CAC5394969.1"/>
    <property type="molecule type" value="Genomic_DNA"/>
</dbReference>
<protein>
    <submittedName>
        <fullName evidence="1">Uncharacterized protein</fullName>
    </submittedName>
</protein>
<dbReference type="AlphaFoldDB" id="A0A6J8CI37"/>
<reference evidence="1 2" key="1">
    <citation type="submission" date="2020-06" db="EMBL/GenBank/DDBJ databases">
        <authorList>
            <person name="Li R."/>
            <person name="Bekaert M."/>
        </authorList>
    </citation>
    <scope>NUCLEOTIDE SEQUENCE [LARGE SCALE GENOMIC DNA]</scope>
    <source>
        <strain evidence="2">wild</strain>
    </source>
</reference>
<name>A0A6J8CI37_MYTCO</name>
<accession>A0A6J8CI37</accession>
<dbReference type="PANTHER" id="PTHR33480">
    <property type="entry name" value="SET DOMAIN-CONTAINING PROTEIN-RELATED"/>
    <property type="match status" value="1"/>
</dbReference>